<proteinExistence type="predicted"/>
<dbReference type="AlphaFoldDB" id="X0Z7C3"/>
<reference evidence="1" key="1">
    <citation type="journal article" date="2014" name="Front. Microbiol.">
        <title>High frequency of phylogenetically diverse reductive dehalogenase-homologous genes in deep subseafloor sedimentary metagenomes.</title>
        <authorList>
            <person name="Kawai M."/>
            <person name="Futagami T."/>
            <person name="Toyoda A."/>
            <person name="Takaki Y."/>
            <person name="Nishi S."/>
            <person name="Hori S."/>
            <person name="Arai W."/>
            <person name="Tsubouchi T."/>
            <person name="Morono Y."/>
            <person name="Uchiyama I."/>
            <person name="Ito T."/>
            <person name="Fujiyama A."/>
            <person name="Inagaki F."/>
            <person name="Takami H."/>
        </authorList>
    </citation>
    <scope>NUCLEOTIDE SEQUENCE</scope>
    <source>
        <strain evidence="1">Expedition CK06-06</strain>
    </source>
</reference>
<name>X0Z7C3_9ZZZZ</name>
<evidence type="ECO:0008006" key="2">
    <source>
        <dbReference type="Google" id="ProtNLM"/>
    </source>
</evidence>
<sequence>MFLVQLCISSVGASACHVVNAFSEADSCEGYLCTCLARFWIYDQYDETDLEGVVCNYAIVFVCGYYVEDEITIKGYGFTAEANFTFTFGVDALAVSPTDVESDEDGYFTCTFDVPEDATYDTYAVTAEDFYEFADSADFILGASITLTPDEGPTGIVVEVEGRGFTKDATISFTMDGKTVHVVEDDVVT</sequence>
<comment type="caution">
    <text evidence="1">The sequence shown here is derived from an EMBL/GenBank/DDBJ whole genome shotgun (WGS) entry which is preliminary data.</text>
</comment>
<dbReference type="EMBL" id="BART01005824">
    <property type="protein sequence ID" value="GAG54302.1"/>
    <property type="molecule type" value="Genomic_DNA"/>
</dbReference>
<organism evidence="1">
    <name type="scientific">marine sediment metagenome</name>
    <dbReference type="NCBI Taxonomy" id="412755"/>
    <lineage>
        <taxon>unclassified sequences</taxon>
        <taxon>metagenomes</taxon>
        <taxon>ecological metagenomes</taxon>
    </lineage>
</organism>
<feature type="non-terminal residue" evidence="1">
    <location>
        <position position="189"/>
    </location>
</feature>
<protein>
    <recommendedName>
        <fullName evidence="2">IPT/TIG domain-containing protein</fullName>
    </recommendedName>
</protein>
<gene>
    <name evidence="1" type="ORF">S01H4_13202</name>
</gene>
<accession>X0Z7C3</accession>
<evidence type="ECO:0000313" key="1">
    <source>
        <dbReference type="EMBL" id="GAG54302.1"/>
    </source>
</evidence>